<evidence type="ECO:0000313" key="3">
    <source>
        <dbReference type="Proteomes" id="UP000447873"/>
    </source>
</evidence>
<evidence type="ECO:0000313" key="2">
    <source>
        <dbReference type="EMBL" id="KAE9973917.1"/>
    </source>
</evidence>
<name>A0A8H3YY29_VENIN</name>
<comment type="caution">
    <text evidence="2">The sequence shown here is derived from an EMBL/GenBank/DDBJ whole genome shotgun (WGS) entry which is preliminary data.</text>
</comment>
<dbReference type="Proteomes" id="UP000447873">
    <property type="component" value="Unassembled WGS sequence"/>
</dbReference>
<accession>A0A8H3YY29</accession>
<feature type="compositionally biased region" description="Basic and acidic residues" evidence="1">
    <location>
        <begin position="265"/>
        <end position="286"/>
    </location>
</feature>
<dbReference type="EMBL" id="WNWS01000230">
    <property type="protein sequence ID" value="KAE9973917.1"/>
    <property type="molecule type" value="Genomic_DNA"/>
</dbReference>
<gene>
    <name evidence="2" type="ORF">EG328_004150</name>
</gene>
<feature type="compositionally biased region" description="Basic and acidic residues" evidence="1">
    <location>
        <begin position="116"/>
        <end position="125"/>
    </location>
</feature>
<feature type="region of interest" description="Disordered" evidence="1">
    <location>
        <begin position="1"/>
        <end position="42"/>
    </location>
</feature>
<feature type="compositionally biased region" description="Acidic residues" evidence="1">
    <location>
        <begin position="249"/>
        <end position="264"/>
    </location>
</feature>
<sequence>MPVPTATTKRQTTDSSLLPHTMSEKEKPASKPASKPANFKPLSREEFAKATYGKNKYWFTKHYSKGQSLSSRFLEQAAKCLSLKSDDPHKQEADQLLDAMRNDPDFYTEEMLKKACGGKEPEKVGRARTTSSCGGTEPVRGGRARNSSSASSKENVAPYANKGLSNRFTNSEYDDDDDVFRSDGVIVETPTEARGIEDDGDDDFPPPRAMHEDGNYKTPSNSRLSTVVEESKGKKESSSSRKKPVCVDPDSDDDDGDEYDDGDDYHDVMGHEFGKESFYDDYRGEYDGSYNDY</sequence>
<feature type="region of interest" description="Disordered" evidence="1">
    <location>
        <begin position="116"/>
        <end position="293"/>
    </location>
</feature>
<dbReference type="AlphaFoldDB" id="A0A8H3YY29"/>
<organism evidence="2 3">
    <name type="scientific">Venturia inaequalis</name>
    <name type="common">Apple scab fungus</name>
    <dbReference type="NCBI Taxonomy" id="5025"/>
    <lineage>
        <taxon>Eukaryota</taxon>
        <taxon>Fungi</taxon>
        <taxon>Dikarya</taxon>
        <taxon>Ascomycota</taxon>
        <taxon>Pezizomycotina</taxon>
        <taxon>Dothideomycetes</taxon>
        <taxon>Pleosporomycetidae</taxon>
        <taxon>Venturiales</taxon>
        <taxon>Venturiaceae</taxon>
        <taxon>Venturia</taxon>
    </lineage>
</organism>
<reference evidence="2 3" key="1">
    <citation type="submission" date="2018-12" db="EMBL/GenBank/DDBJ databases">
        <title>Venturia inaequalis Genome Resource.</title>
        <authorList>
            <person name="Lichtner F.J."/>
        </authorList>
    </citation>
    <scope>NUCLEOTIDE SEQUENCE [LARGE SCALE GENOMIC DNA]</scope>
    <source>
        <strain evidence="2 3">120213</strain>
    </source>
</reference>
<feature type="compositionally biased region" description="Basic and acidic residues" evidence="1">
    <location>
        <begin position="229"/>
        <end position="239"/>
    </location>
</feature>
<proteinExistence type="predicted"/>
<evidence type="ECO:0000256" key="1">
    <source>
        <dbReference type="SAM" id="MobiDB-lite"/>
    </source>
</evidence>
<feature type="compositionally biased region" description="Polar residues" evidence="1">
    <location>
        <begin position="1"/>
        <end position="18"/>
    </location>
</feature>
<protein>
    <submittedName>
        <fullName evidence="2">Uncharacterized protein</fullName>
    </submittedName>
</protein>